<dbReference type="InterPro" id="IPR019410">
    <property type="entry name" value="Methyltransf_16"/>
</dbReference>
<name>A0A0F7SJH9_PHARH</name>
<dbReference type="GO" id="GO:0005634">
    <property type="term" value="C:nucleus"/>
    <property type="evidence" value="ECO:0007669"/>
    <property type="project" value="TreeGrafter"/>
</dbReference>
<dbReference type="Pfam" id="PF10294">
    <property type="entry name" value="Methyltransf_16"/>
    <property type="match status" value="2"/>
</dbReference>
<dbReference type="GO" id="GO:0008757">
    <property type="term" value="F:S-adenosylmethionine-dependent methyltransferase activity"/>
    <property type="evidence" value="ECO:0007669"/>
    <property type="project" value="UniProtKB-ARBA"/>
</dbReference>
<dbReference type="Gene3D" id="3.40.50.150">
    <property type="entry name" value="Vaccinia Virus protein VP39"/>
    <property type="match status" value="1"/>
</dbReference>
<sequence length="235" mass="25685">MDTYNTGKQGKPKRCIELGAGVGLVGLTLASLSFDVVMTDIPFVLQSVLLPNIRRSKPLFAPCPASDDPSSAPTPSSDRPTQGGSVVGRELDWTVDPADWNWVENPSSVTSQWVDPSSVTSVGTCSTRFSPAPAGPPFDLILTTDTIYLPSLLPHLLKTLKTLSSLSGHPPILLALERRDPALVDRSLDEFLNAGFEAKMVNKGRLKKSVDRHLGWAKSDWDGVEVWKFRYKKLE</sequence>
<feature type="region of interest" description="Disordered" evidence="1">
    <location>
        <begin position="61"/>
        <end position="87"/>
    </location>
</feature>
<organism evidence="2">
    <name type="scientific">Phaffia rhodozyma</name>
    <name type="common">Yeast</name>
    <name type="synonym">Xanthophyllomyces dendrorhous</name>
    <dbReference type="NCBI Taxonomy" id="264483"/>
    <lineage>
        <taxon>Eukaryota</taxon>
        <taxon>Fungi</taxon>
        <taxon>Dikarya</taxon>
        <taxon>Basidiomycota</taxon>
        <taxon>Agaricomycotina</taxon>
        <taxon>Tremellomycetes</taxon>
        <taxon>Cystofilobasidiales</taxon>
        <taxon>Mrakiaceae</taxon>
        <taxon>Phaffia</taxon>
    </lineage>
</organism>
<dbReference type="SUPFAM" id="SSF53335">
    <property type="entry name" value="S-adenosyl-L-methionine-dependent methyltransferases"/>
    <property type="match status" value="1"/>
</dbReference>
<evidence type="ECO:0000313" key="2">
    <source>
        <dbReference type="EMBL" id="CDZ97494.1"/>
    </source>
</evidence>
<accession>A0A0F7SJH9</accession>
<proteinExistence type="predicted"/>
<evidence type="ECO:0000256" key="1">
    <source>
        <dbReference type="SAM" id="MobiDB-lite"/>
    </source>
</evidence>
<reference evidence="2" key="1">
    <citation type="submission" date="2014-08" db="EMBL/GenBank/DDBJ databases">
        <authorList>
            <person name="Sharma Rahul"/>
            <person name="Thines Marco"/>
        </authorList>
    </citation>
    <scope>NUCLEOTIDE SEQUENCE</scope>
</reference>
<dbReference type="InterPro" id="IPR029063">
    <property type="entry name" value="SAM-dependent_MTases_sf"/>
</dbReference>
<keyword evidence="2" id="KW-0489">Methyltransferase</keyword>
<dbReference type="EMBL" id="LN483211">
    <property type="protein sequence ID" value="CDZ97494.1"/>
    <property type="molecule type" value="Genomic_DNA"/>
</dbReference>
<protein>
    <submittedName>
        <fullName evidence="2">Nicotinamide N-methyltransferase-like</fullName>
    </submittedName>
</protein>
<dbReference type="GO" id="GO:0005737">
    <property type="term" value="C:cytoplasm"/>
    <property type="evidence" value="ECO:0007669"/>
    <property type="project" value="TreeGrafter"/>
</dbReference>
<feature type="compositionally biased region" description="Low complexity" evidence="1">
    <location>
        <begin position="62"/>
        <end position="78"/>
    </location>
</feature>
<dbReference type="PANTHER" id="PTHR14614:SF162">
    <property type="entry name" value="EXPRESSED PROTEIN"/>
    <property type="match status" value="1"/>
</dbReference>
<keyword evidence="2" id="KW-0808">Transferase</keyword>
<dbReference type="AlphaFoldDB" id="A0A0F7SJH9"/>
<dbReference type="GO" id="GO:0032259">
    <property type="term" value="P:methylation"/>
    <property type="evidence" value="ECO:0007669"/>
    <property type="project" value="UniProtKB-KW"/>
</dbReference>
<dbReference type="PANTHER" id="PTHR14614">
    <property type="entry name" value="HEPATOCELLULAR CARCINOMA-ASSOCIATED ANTIGEN"/>
    <property type="match status" value="1"/>
</dbReference>